<dbReference type="Pfam" id="PF02811">
    <property type="entry name" value="PHP"/>
    <property type="match status" value="1"/>
</dbReference>
<dbReference type="PANTHER" id="PTHR32294">
    <property type="entry name" value="DNA POLYMERASE III SUBUNIT ALPHA"/>
    <property type="match status" value="1"/>
</dbReference>
<comment type="catalytic activity">
    <reaction evidence="6">
        <text>DNA(n) + a 2'-deoxyribonucleoside 5'-triphosphate = DNA(n+1) + diphosphate</text>
        <dbReference type="Rhea" id="RHEA:22508"/>
        <dbReference type="Rhea" id="RHEA-COMP:17339"/>
        <dbReference type="Rhea" id="RHEA-COMP:17340"/>
        <dbReference type="ChEBI" id="CHEBI:33019"/>
        <dbReference type="ChEBI" id="CHEBI:61560"/>
        <dbReference type="ChEBI" id="CHEBI:173112"/>
        <dbReference type="EC" id="2.7.7.7"/>
    </reaction>
</comment>
<dbReference type="Pfam" id="PF07733">
    <property type="entry name" value="DNA_pol3_alpha"/>
    <property type="match status" value="1"/>
</dbReference>
<dbReference type="InterPro" id="IPR029460">
    <property type="entry name" value="DNAPol_HHH"/>
</dbReference>
<proteinExistence type="predicted"/>
<dbReference type="Proteomes" id="UP000323653">
    <property type="component" value="Chromosome"/>
</dbReference>
<gene>
    <name evidence="11" type="ORF">FYC62_03570</name>
</gene>
<organism evidence="11 12">
    <name type="scientific">Pedobacter aquae</name>
    <dbReference type="NCBI Taxonomy" id="2605747"/>
    <lineage>
        <taxon>Bacteria</taxon>
        <taxon>Pseudomonadati</taxon>
        <taxon>Bacteroidota</taxon>
        <taxon>Sphingobacteriia</taxon>
        <taxon>Sphingobacteriales</taxon>
        <taxon>Sphingobacteriaceae</taxon>
        <taxon>Pedobacter</taxon>
    </lineage>
</organism>
<evidence type="ECO:0000256" key="2">
    <source>
        <dbReference type="ARBA" id="ARBA00022679"/>
    </source>
</evidence>
<dbReference type="CDD" id="cd04485">
    <property type="entry name" value="DnaE_OBF"/>
    <property type="match status" value="1"/>
</dbReference>
<dbReference type="GO" id="GO:0003887">
    <property type="term" value="F:DNA-directed DNA polymerase activity"/>
    <property type="evidence" value="ECO:0007669"/>
    <property type="project" value="UniProtKB-KW"/>
</dbReference>
<sequence>MYLHCQTYFSFLYGTIKPQDLVQQARSIGLERLVVADINNTSAVIESVRVAGSLDIIPGIDFRNGVKQQFIGIAKNEKGFEELNRLLSSYLKEKSIIPERCPYLKNSFVVYPFHPDKVFTVLQNHEFIGVKPADLRYIHLPRYHKYRHKMVLLHTVCFNHPQDWKLHKLLRCIDENTIFSKAPELTTNGKEVFLDEMAFADAYQDYPQILAQTAQLLYACKPVDFKLGEHKNKAVLSSHLELEEALNLDFEKLKKLTYEGAKERYKDITSTIETRIKKELNLIKQQRYVSYFLINHEIISFANRRGFYYIGRGSGVNSIVAYCLKITDVDPIKLDLYFERFMNMYRKTPPDFDIDFSWQDRDEIIQFIFDTYGTEHTCLQATYTTFQVKSAIRELGKVYGLPLAEIEEILARLELPDSLEPLHKEIVRFAKKLHDFPRNLSIHAGGILISEKPIYCYTATSHPPKGFPISQFDMYNAEDLGLYKFDILSQRGLGHIKDTISIVQENRGVAIDIHNIPRFMEDKKIIAHLECGNLMGCFYVESPAMRMLLAKLACKDYLTLVAASSIIRPGVAQSGMMREYVLRHQMPDNGESIAHPTMWNLMKETYGIMVYQEDVIKVAHEFAKLDLAEADVLRRGMSGKYRSRNEFQMVREKYFNNCQQLGYEAGLAAEIWRQIESFAGYSFAKGHSASFAVESYQSMFLKAHFPLEFMVGVINNSGGFYQTEFYVHEARKAGATVELPCVNQSHYLTRITQTTIYLGLRHIGNLEQRSIAILLQERRKGNYLNLADFVERTAMSLEQTIILIRIGAFRFTQKSKQALLWEAHFLLNKPLQAPIQDTLFRQPVNSDFKMPALHYDERNDMLDELEILGFTIQPPFKLIDEPDIRGIKAKDIPQYLNQEIQIIGHLVTTKYARTKHGIVMYFGTFLDEEGNWVDTVLFPDVAAKYTFKGKGCYLLRGKVTCEFNFYTLEVNYMRKLHWWNARD</sequence>
<keyword evidence="3" id="KW-0548">Nucleotidyltransferase</keyword>
<dbReference type="AlphaFoldDB" id="A0A5C0VFL8"/>
<reference evidence="11 12" key="1">
    <citation type="submission" date="2019-08" db="EMBL/GenBank/DDBJ databases">
        <title>Pedobacter sp. nov., isolated from Han river, South Korea.</title>
        <authorList>
            <person name="Lee D.-H."/>
            <person name="Kim Y.-S."/>
            <person name="Hwang E.-M."/>
            <person name="Le Tran T.C."/>
            <person name="Cha C.-J."/>
        </authorList>
    </citation>
    <scope>NUCLEOTIDE SEQUENCE [LARGE SCALE GENOMIC DNA]</scope>
    <source>
        <strain evidence="11 12">CJ43</strain>
    </source>
</reference>
<dbReference type="Gene3D" id="1.10.150.870">
    <property type="match status" value="1"/>
</dbReference>
<dbReference type="Pfam" id="PF17657">
    <property type="entry name" value="DNA_pol3_finger"/>
    <property type="match status" value="1"/>
</dbReference>
<dbReference type="Gene3D" id="3.20.20.140">
    <property type="entry name" value="Metal-dependent hydrolases"/>
    <property type="match status" value="2"/>
</dbReference>
<dbReference type="Pfam" id="PF14579">
    <property type="entry name" value="HHH_6"/>
    <property type="match status" value="1"/>
</dbReference>
<dbReference type="InterPro" id="IPR004013">
    <property type="entry name" value="PHP_dom"/>
</dbReference>
<accession>A0A5C0VFL8</accession>
<dbReference type="InterPro" id="IPR011708">
    <property type="entry name" value="DNA_pol3_alpha_NTPase_dom"/>
</dbReference>
<dbReference type="NCBIfam" id="TIGR00594">
    <property type="entry name" value="polc"/>
    <property type="match status" value="1"/>
</dbReference>
<keyword evidence="2" id="KW-0808">Transferase</keyword>
<evidence type="ECO:0000259" key="9">
    <source>
        <dbReference type="Pfam" id="PF14579"/>
    </source>
</evidence>
<dbReference type="InterPro" id="IPR004805">
    <property type="entry name" value="DnaE2/DnaE/PolC"/>
</dbReference>
<evidence type="ECO:0000256" key="1">
    <source>
        <dbReference type="ARBA" id="ARBA00012417"/>
    </source>
</evidence>
<dbReference type="GO" id="GO:0008408">
    <property type="term" value="F:3'-5' exonuclease activity"/>
    <property type="evidence" value="ECO:0007669"/>
    <property type="project" value="InterPro"/>
</dbReference>
<dbReference type="RefSeq" id="WP_149073941.1">
    <property type="nucleotide sequence ID" value="NZ_CP043329.1"/>
</dbReference>
<keyword evidence="5" id="KW-0239">DNA-directed DNA polymerase</keyword>
<evidence type="ECO:0000256" key="3">
    <source>
        <dbReference type="ARBA" id="ARBA00022695"/>
    </source>
</evidence>
<feature type="domain" description="DNA polymerase helix-hairpin-helix motif" evidence="9">
    <location>
        <begin position="734"/>
        <end position="818"/>
    </location>
</feature>
<dbReference type="GO" id="GO:0006260">
    <property type="term" value="P:DNA replication"/>
    <property type="evidence" value="ECO:0007669"/>
    <property type="project" value="UniProtKB-KW"/>
</dbReference>
<keyword evidence="12" id="KW-1185">Reference proteome</keyword>
<protein>
    <recommendedName>
        <fullName evidence="1">DNA-directed DNA polymerase</fullName>
        <ecNumber evidence="1">2.7.7.7</ecNumber>
    </recommendedName>
</protein>
<keyword evidence="4" id="KW-0235">DNA replication</keyword>
<evidence type="ECO:0000259" key="7">
    <source>
        <dbReference type="Pfam" id="PF02811"/>
    </source>
</evidence>
<evidence type="ECO:0000256" key="6">
    <source>
        <dbReference type="ARBA" id="ARBA00049244"/>
    </source>
</evidence>
<dbReference type="KEGG" id="pej:FYC62_03570"/>
<dbReference type="InterPro" id="IPR040982">
    <property type="entry name" value="DNA_pol3_finger"/>
</dbReference>
<feature type="domain" description="PHP" evidence="7">
    <location>
        <begin position="3"/>
        <end position="92"/>
    </location>
</feature>
<evidence type="ECO:0000259" key="8">
    <source>
        <dbReference type="Pfam" id="PF07733"/>
    </source>
</evidence>
<evidence type="ECO:0000313" key="11">
    <source>
        <dbReference type="EMBL" id="QEK50849.1"/>
    </source>
</evidence>
<evidence type="ECO:0000313" key="12">
    <source>
        <dbReference type="Proteomes" id="UP000323653"/>
    </source>
</evidence>
<name>A0A5C0VFL8_9SPHI</name>
<evidence type="ECO:0000256" key="5">
    <source>
        <dbReference type="ARBA" id="ARBA00022932"/>
    </source>
</evidence>
<dbReference type="EMBL" id="CP043329">
    <property type="protein sequence ID" value="QEK50849.1"/>
    <property type="molecule type" value="Genomic_DNA"/>
</dbReference>
<feature type="domain" description="Bacterial DNA polymerase III alpha subunit NTPase" evidence="8">
    <location>
        <begin position="251"/>
        <end position="488"/>
    </location>
</feature>
<evidence type="ECO:0000256" key="4">
    <source>
        <dbReference type="ARBA" id="ARBA00022705"/>
    </source>
</evidence>
<evidence type="ECO:0000259" key="10">
    <source>
        <dbReference type="Pfam" id="PF17657"/>
    </source>
</evidence>
<dbReference type="EC" id="2.7.7.7" evidence="1"/>
<feature type="domain" description="DNA polymerase III alpha subunit finger" evidence="10">
    <location>
        <begin position="494"/>
        <end position="660"/>
    </location>
</feature>